<dbReference type="Proteomes" id="UP001275436">
    <property type="component" value="Unassembled WGS sequence"/>
</dbReference>
<dbReference type="PRINTS" id="PR01006">
    <property type="entry name" value="FLGHOOKFLIE"/>
</dbReference>
<evidence type="ECO:0000256" key="2">
    <source>
        <dbReference type="ARBA" id="ARBA00009272"/>
    </source>
</evidence>
<evidence type="ECO:0000313" key="7">
    <source>
        <dbReference type="Proteomes" id="UP001275436"/>
    </source>
</evidence>
<protein>
    <recommendedName>
        <fullName evidence="4 5">Flagellar hook-basal body complex protein FliE</fullName>
    </recommendedName>
</protein>
<dbReference type="PANTHER" id="PTHR34653:SF1">
    <property type="entry name" value="FLAGELLAR HOOK-BASAL BODY COMPLEX PROTEIN FLIE"/>
    <property type="match status" value="1"/>
</dbReference>
<keyword evidence="6" id="KW-0969">Cilium</keyword>
<dbReference type="RefSeq" id="WP_017796667.1">
    <property type="nucleotide sequence ID" value="NZ_BSKO01000001.1"/>
</dbReference>
<gene>
    <name evidence="4" type="primary">fliE</name>
    <name evidence="6" type="ORF">MACH08_17750</name>
</gene>
<evidence type="ECO:0000313" key="6">
    <source>
        <dbReference type="EMBL" id="GLO65991.1"/>
    </source>
</evidence>
<accession>A0ABQ5TGJ7</accession>
<dbReference type="Pfam" id="PF02049">
    <property type="entry name" value="FliE"/>
    <property type="match status" value="1"/>
</dbReference>
<keyword evidence="6" id="KW-0282">Flagellum</keyword>
<dbReference type="HAMAP" id="MF_00724">
    <property type="entry name" value="FliE"/>
    <property type="match status" value="1"/>
</dbReference>
<proteinExistence type="inferred from homology"/>
<dbReference type="NCBIfam" id="TIGR00205">
    <property type="entry name" value="fliE"/>
    <property type="match status" value="1"/>
</dbReference>
<evidence type="ECO:0000256" key="3">
    <source>
        <dbReference type="ARBA" id="ARBA00023143"/>
    </source>
</evidence>
<evidence type="ECO:0000256" key="5">
    <source>
        <dbReference type="NCBIfam" id="TIGR00205"/>
    </source>
</evidence>
<comment type="subcellular location">
    <subcellularLocation>
        <location evidence="1 4">Bacterial flagellum basal body</location>
    </subcellularLocation>
</comment>
<evidence type="ECO:0000256" key="1">
    <source>
        <dbReference type="ARBA" id="ARBA00004117"/>
    </source>
</evidence>
<sequence>MTISIMSNNVTPIQSKELVNQVKQSPSEVQANFASTLKNAIEDLNHIQLESDKKTEAFASGKIDDLHDVMITAQKSSVTLETTVQMQKKVIDAYNEVMRMQV</sequence>
<dbReference type="InterPro" id="IPR001624">
    <property type="entry name" value="FliE"/>
</dbReference>
<name>A0ABQ5TGJ7_9BACI</name>
<comment type="caution">
    <text evidence="6">The sequence shown here is derived from an EMBL/GenBank/DDBJ whole genome shotgun (WGS) entry which is preliminary data.</text>
</comment>
<keyword evidence="7" id="KW-1185">Reference proteome</keyword>
<organism evidence="6 7">
    <name type="scientific">Oceanobacillus kimchii</name>
    <dbReference type="NCBI Taxonomy" id="746691"/>
    <lineage>
        <taxon>Bacteria</taxon>
        <taxon>Bacillati</taxon>
        <taxon>Bacillota</taxon>
        <taxon>Bacilli</taxon>
        <taxon>Bacillales</taxon>
        <taxon>Bacillaceae</taxon>
        <taxon>Oceanobacillus</taxon>
    </lineage>
</organism>
<keyword evidence="6" id="KW-0966">Cell projection</keyword>
<reference evidence="6 7" key="1">
    <citation type="submission" date="2023-02" db="EMBL/GenBank/DDBJ databases">
        <title>Oceanobacillus kimchii IFOP_LL358 isolated form Alexandrium catenella lab strain.</title>
        <authorList>
            <person name="Gajardo G."/>
            <person name="Ueki S."/>
            <person name="Maruyama F."/>
        </authorList>
    </citation>
    <scope>NUCLEOTIDE SEQUENCE [LARGE SCALE GENOMIC DNA]</scope>
    <source>
        <strain evidence="6 7">IFOP_LL358</strain>
    </source>
</reference>
<keyword evidence="3 4" id="KW-0975">Bacterial flagellum</keyword>
<evidence type="ECO:0000256" key="4">
    <source>
        <dbReference type="HAMAP-Rule" id="MF_00724"/>
    </source>
</evidence>
<dbReference type="PANTHER" id="PTHR34653">
    <property type="match status" value="1"/>
</dbReference>
<comment type="similarity">
    <text evidence="2 4">Belongs to the FliE family.</text>
</comment>
<dbReference type="EMBL" id="BSKO01000001">
    <property type="protein sequence ID" value="GLO65991.1"/>
    <property type="molecule type" value="Genomic_DNA"/>
</dbReference>